<evidence type="ECO:0000313" key="2">
    <source>
        <dbReference type="EMBL" id="CCC91459.1"/>
    </source>
</evidence>
<dbReference type="CDD" id="cd22990">
    <property type="entry name" value="mt-LAF21-like"/>
    <property type="match status" value="1"/>
</dbReference>
<gene>
    <name evidence="2" type="ORF">TCIL3000_7_2730</name>
</gene>
<feature type="region of interest" description="Disordered" evidence="1">
    <location>
        <begin position="447"/>
        <end position="479"/>
    </location>
</feature>
<dbReference type="VEuPathDB" id="TriTrypDB:TcIL3000_7_2730"/>
<dbReference type="EMBL" id="HE575320">
    <property type="protein sequence ID" value="CCC91459.1"/>
    <property type="molecule type" value="Genomic_DNA"/>
</dbReference>
<proteinExistence type="predicted"/>
<organism evidence="2">
    <name type="scientific">Trypanosoma congolense (strain IL3000)</name>
    <dbReference type="NCBI Taxonomy" id="1068625"/>
    <lineage>
        <taxon>Eukaryota</taxon>
        <taxon>Discoba</taxon>
        <taxon>Euglenozoa</taxon>
        <taxon>Kinetoplastea</taxon>
        <taxon>Metakinetoplastina</taxon>
        <taxon>Trypanosomatida</taxon>
        <taxon>Trypanosomatidae</taxon>
        <taxon>Trypanosoma</taxon>
        <taxon>Nannomonas</taxon>
    </lineage>
</organism>
<protein>
    <submittedName>
        <fullName evidence="2">Uncharacterized protein</fullName>
    </submittedName>
</protein>
<reference evidence="2" key="1">
    <citation type="journal article" date="2012" name="Proc. Natl. Acad. Sci. U.S.A.">
        <title>Antigenic diversity is generated by distinct evolutionary mechanisms in African trypanosome species.</title>
        <authorList>
            <person name="Jackson A.P."/>
            <person name="Berry A."/>
            <person name="Aslett M."/>
            <person name="Allison H.C."/>
            <person name="Burton P."/>
            <person name="Vavrova-Anderson J."/>
            <person name="Brown R."/>
            <person name="Browne H."/>
            <person name="Corton N."/>
            <person name="Hauser H."/>
            <person name="Gamble J."/>
            <person name="Gilderthorp R."/>
            <person name="Marcello L."/>
            <person name="McQuillan J."/>
            <person name="Otto T.D."/>
            <person name="Quail M.A."/>
            <person name="Sanders M.J."/>
            <person name="van Tonder A."/>
            <person name="Ginger M.L."/>
            <person name="Field M.C."/>
            <person name="Barry J.D."/>
            <person name="Hertz-Fowler C."/>
            <person name="Berriman M."/>
        </authorList>
    </citation>
    <scope>NUCLEOTIDE SEQUENCE</scope>
    <source>
        <strain evidence="2">IL3000</strain>
    </source>
</reference>
<evidence type="ECO:0000256" key="1">
    <source>
        <dbReference type="SAM" id="MobiDB-lite"/>
    </source>
</evidence>
<sequence length="479" mass="56005">MQICFLRYAPFRRVPFGRRSTSGGINLNKGLLTDKERGDPFTEPQVYRNKKSIAAISKVSKKQEVLIREESQRQELDQLGSDGQLERELRIGSSAPSGDHAIAISRAVDRQALMSPAPGEKCTTALRQLMENEVDRRNHMTDKFGQPVTSREFYKLFKQLRHADDEEGAIERHQTRLVEECGVYPSLRLDAYMLDDDTYFPEWVNALPYSIRDRVKFGSLGLTENDEALRVTLGRMPLDKRRREWERLKKAKEYKAAKEETLTLSELRDARQGKRRFHWLQRKRQRRASLLRRLALKKPEAFELWPSRVVDYSQRIAFIAQHVENGLDTKGQWPLDPDELARARIRRSKEEAERTFIMSTEERNVHKKLNSNGGIAQMLRSLEKPEKPFKRLSRKVYANRVNAIVHGDQDEYGRHYRKMEVRAKRRMRPYESLSEIALENELRKEPRINVNGLNNTDDEDWPKHAKSWSDGMPSLRYGS</sequence>
<accession>G0UPZ8</accession>
<dbReference type="AlphaFoldDB" id="G0UPZ8"/>
<name>G0UPZ8_TRYCI</name>